<evidence type="ECO:0000256" key="1">
    <source>
        <dbReference type="SAM" id="MobiDB-lite"/>
    </source>
</evidence>
<protein>
    <submittedName>
        <fullName evidence="2">DUF5132 domain-containing protein</fullName>
    </submittedName>
</protein>
<sequence length="136" mass="13223">MPPVVPPFLIGLIAVSLVKRLGKPLVRGVVKATVGLGIEVKRAVHEAGEGIHDLAAEATAEVLAAQTAPGAGHGVGAPEDGTTGRAGAAAKPAPVAAKAHEGRTGRQAKPTGKARSAGSTAAKARSAGSVAAAKAH</sequence>
<dbReference type="EMBL" id="CP109546">
    <property type="protein sequence ID" value="WTZ12906.1"/>
    <property type="molecule type" value="Genomic_DNA"/>
</dbReference>
<proteinExistence type="predicted"/>
<feature type="compositionally biased region" description="Low complexity" evidence="1">
    <location>
        <begin position="86"/>
        <end position="97"/>
    </location>
</feature>
<dbReference type="AlphaFoldDB" id="A0AAU3I4X1"/>
<feature type="compositionally biased region" description="Low complexity" evidence="1">
    <location>
        <begin position="121"/>
        <end position="136"/>
    </location>
</feature>
<dbReference type="InterPro" id="IPR033456">
    <property type="entry name" value="DUF5132"/>
</dbReference>
<organism evidence="2">
    <name type="scientific">Streptomyces sp. NBC_01393</name>
    <dbReference type="NCBI Taxonomy" id="2903851"/>
    <lineage>
        <taxon>Bacteria</taxon>
        <taxon>Bacillati</taxon>
        <taxon>Actinomycetota</taxon>
        <taxon>Actinomycetes</taxon>
        <taxon>Kitasatosporales</taxon>
        <taxon>Streptomycetaceae</taxon>
        <taxon>Streptomyces</taxon>
    </lineage>
</organism>
<dbReference type="Pfam" id="PF17195">
    <property type="entry name" value="DUF5132"/>
    <property type="match status" value="1"/>
</dbReference>
<feature type="region of interest" description="Disordered" evidence="1">
    <location>
        <begin position="67"/>
        <end position="136"/>
    </location>
</feature>
<name>A0AAU3I4X1_9ACTN</name>
<reference evidence="2" key="1">
    <citation type="submission" date="2022-10" db="EMBL/GenBank/DDBJ databases">
        <title>The complete genomes of actinobacterial strains from the NBC collection.</title>
        <authorList>
            <person name="Joergensen T.S."/>
            <person name="Alvarez Arevalo M."/>
            <person name="Sterndorff E.B."/>
            <person name="Faurdal D."/>
            <person name="Vuksanovic O."/>
            <person name="Mourched A.-S."/>
            <person name="Charusanti P."/>
            <person name="Shaw S."/>
            <person name="Blin K."/>
            <person name="Weber T."/>
        </authorList>
    </citation>
    <scope>NUCLEOTIDE SEQUENCE</scope>
    <source>
        <strain evidence="2">NBC_01393</strain>
    </source>
</reference>
<evidence type="ECO:0000313" key="2">
    <source>
        <dbReference type="EMBL" id="WTZ12906.1"/>
    </source>
</evidence>
<accession>A0AAU3I4X1</accession>
<gene>
    <name evidence="2" type="ORF">OG699_36060</name>
</gene>